<dbReference type="Gene3D" id="1.10.150.130">
    <property type="match status" value="1"/>
</dbReference>
<evidence type="ECO:0000256" key="2">
    <source>
        <dbReference type="ARBA" id="ARBA00023125"/>
    </source>
</evidence>
<sequence>MGKRTNTATWNGKQWRIAVQKDGQRRYFYSSTQGRAGQREANAKADAWLDSGVCAKGARVADIGALWLRSVELSTSTDNYRPLESRWRVWVLPVIGAKKVDRLTDQDLQDVLNLAHAAGKSRKTLKSIAADMRAFCKYCRKSKISAYEPEELTIPAGARYKGKNVLQPDELAVLFNSDTTTFNRQRVPDPYINAYRFQVLTGLRPGELLGLRWEDVHGGVVYICRSINQLGEETQGKNQNAVRSFALSARAWAVLEDQHKITGNTGSVFRINNQHHYHTRWWAYCRTNGIVTISTYELRHTFVSVAKTLPAGEVKGLVGHSQDMDTFGVYGHALTGDAENIAQAVNAAFDKLLGEG</sequence>
<dbReference type="InterPro" id="IPR011010">
    <property type="entry name" value="DNA_brk_join_enz"/>
</dbReference>
<dbReference type="CDD" id="cd01189">
    <property type="entry name" value="INT_ICEBs1_C_like"/>
    <property type="match status" value="1"/>
</dbReference>
<keyword evidence="3" id="KW-0233">DNA recombination</keyword>
<reference evidence="5 6" key="1">
    <citation type="submission" date="2024-03" db="EMBL/GenBank/DDBJ databases">
        <title>Human intestinal bacterial collection.</title>
        <authorList>
            <person name="Pauvert C."/>
            <person name="Hitch T.C.A."/>
            <person name="Clavel T."/>
        </authorList>
    </citation>
    <scope>NUCLEOTIDE SEQUENCE [LARGE SCALE GENOMIC DNA]</scope>
    <source>
        <strain evidence="5 6">CLA-AA-H281</strain>
    </source>
</reference>
<dbReference type="RefSeq" id="WP_349186233.1">
    <property type="nucleotide sequence ID" value="NZ_JBBMEN010000006.1"/>
</dbReference>
<dbReference type="InterPro" id="IPR050090">
    <property type="entry name" value="Tyrosine_recombinase_XerCD"/>
</dbReference>
<feature type="domain" description="Tyr recombinase" evidence="4">
    <location>
        <begin position="168"/>
        <end position="333"/>
    </location>
</feature>
<proteinExistence type="inferred from homology"/>
<evidence type="ECO:0000313" key="5">
    <source>
        <dbReference type="EMBL" id="MEQ2385663.1"/>
    </source>
</evidence>
<keyword evidence="6" id="KW-1185">Reference proteome</keyword>
<evidence type="ECO:0000256" key="3">
    <source>
        <dbReference type="ARBA" id="ARBA00023172"/>
    </source>
</evidence>
<evidence type="ECO:0000313" key="6">
    <source>
        <dbReference type="Proteomes" id="UP001465119"/>
    </source>
</evidence>
<gene>
    <name evidence="5" type="ORF">WMO20_06940</name>
</gene>
<dbReference type="SUPFAM" id="SSF56349">
    <property type="entry name" value="DNA breaking-rejoining enzymes"/>
    <property type="match status" value="1"/>
</dbReference>
<dbReference type="EMBL" id="JBBMEN010000006">
    <property type="protein sequence ID" value="MEQ2385663.1"/>
    <property type="molecule type" value="Genomic_DNA"/>
</dbReference>
<dbReference type="Gene3D" id="1.10.443.10">
    <property type="entry name" value="Intergrase catalytic core"/>
    <property type="match status" value="1"/>
</dbReference>
<comment type="caution">
    <text evidence="5">The sequence shown here is derived from an EMBL/GenBank/DDBJ whole genome shotgun (WGS) entry which is preliminary data.</text>
</comment>
<accession>A0ABV1C260</accession>
<name>A0ABV1C260_9FIRM</name>
<dbReference type="PANTHER" id="PTHR30349:SF41">
    <property type="entry name" value="INTEGRASE_RECOMBINASE PROTEIN MJ0367-RELATED"/>
    <property type="match status" value="1"/>
</dbReference>
<evidence type="ECO:0000259" key="4">
    <source>
        <dbReference type="Pfam" id="PF00589"/>
    </source>
</evidence>
<comment type="similarity">
    <text evidence="1">Belongs to the 'phage' integrase family.</text>
</comment>
<dbReference type="InterPro" id="IPR010998">
    <property type="entry name" value="Integrase_recombinase_N"/>
</dbReference>
<dbReference type="InterPro" id="IPR013762">
    <property type="entry name" value="Integrase-like_cat_sf"/>
</dbReference>
<keyword evidence="2" id="KW-0238">DNA-binding</keyword>
<organism evidence="5 6">
    <name type="scientific">Faecalibacterium intestinale</name>
    <dbReference type="NCBI Taxonomy" id="3133155"/>
    <lineage>
        <taxon>Bacteria</taxon>
        <taxon>Bacillati</taxon>
        <taxon>Bacillota</taxon>
        <taxon>Clostridia</taxon>
        <taxon>Eubacteriales</taxon>
        <taxon>Oscillospiraceae</taxon>
        <taxon>Faecalibacterium</taxon>
    </lineage>
</organism>
<dbReference type="PANTHER" id="PTHR30349">
    <property type="entry name" value="PHAGE INTEGRASE-RELATED"/>
    <property type="match status" value="1"/>
</dbReference>
<protein>
    <submittedName>
        <fullName evidence="5">Site-specific integrase</fullName>
    </submittedName>
</protein>
<dbReference type="Proteomes" id="UP001465119">
    <property type="component" value="Unassembled WGS sequence"/>
</dbReference>
<dbReference type="Pfam" id="PF00589">
    <property type="entry name" value="Phage_integrase"/>
    <property type="match status" value="1"/>
</dbReference>
<evidence type="ECO:0000256" key="1">
    <source>
        <dbReference type="ARBA" id="ARBA00008857"/>
    </source>
</evidence>
<dbReference type="InterPro" id="IPR002104">
    <property type="entry name" value="Integrase_catalytic"/>
</dbReference>